<dbReference type="OrthoDB" id="5518200at2"/>
<dbReference type="AlphaFoldDB" id="A0A1W1VFG6"/>
<evidence type="ECO:0000313" key="2">
    <source>
        <dbReference type="Proteomes" id="UP000192569"/>
    </source>
</evidence>
<gene>
    <name evidence="1" type="ORF">SAMN00808754_0574</name>
</gene>
<protein>
    <submittedName>
        <fullName evidence="1">TIGR04076 family protein</fullName>
    </submittedName>
</protein>
<organism evidence="1 2">
    <name type="scientific">Thermanaeromonas toyohensis ToBE</name>
    <dbReference type="NCBI Taxonomy" id="698762"/>
    <lineage>
        <taxon>Bacteria</taxon>
        <taxon>Bacillati</taxon>
        <taxon>Bacillota</taxon>
        <taxon>Clostridia</taxon>
        <taxon>Neomoorellales</taxon>
        <taxon>Neomoorellaceae</taxon>
        <taxon>Thermanaeromonas</taxon>
    </lineage>
</organism>
<proteinExistence type="predicted"/>
<dbReference type="InterPro" id="IPR023811">
    <property type="entry name" value="CHP04076"/>
</dbReference>
<sequence>MVKYIEGTVVSIEKECSAGLKPGYSFKVKVNSCLKLYEADGMCLELLHNAFPAIMAMAFGQLPFEKEGEALVSCPDPVSKVVIRLRRIT</sequence>
<dbReference type="STRING" id="698762.SAMN00808754_0574"/>
<dbReference type="EMBL" id="LT838272">
    <property type="protein sequence ID" value="SMB92075.1"/>
    <property type="molecule type" value="Genomic_DNA"/>
</dbReference>
<evidence type="ECO:0000313" key="1">
    <source>
        <dbReference type="EMBL" id="SMB92075.1"/>
    </source>
</evidence>
<dbReference type="NCBIfam" id="TIGR04076">
    <property type="entry name" value="TIGR04076 family protein"/>
    <property type="match status" value="1"/>
</dbReference>
<name>A0A1W1VFG6_9FIRM</name>
<keyword evidence="2" id="KW-1185">Reference proteome</keyword>
<dbReference type="RefSeq" id="WP_084663858.1">
    <property type="nucleotide sequence ID" value="NZ_LT838272.1"/>
</dbReference>
<accession>A0A1W1VFG6</accession>
<dbReference type="Proteomes" id="UP000192569">
    <property type="component" value="Chromosome I"/>
</dbReference>
<reference evidence="1 2" key="1">
    <citation type="submission" date="2017-04" db="EMBL/GenBank/DDBJ databases">
        <authorList>
            <person name="Afonso C.L."/>
            <person name="Miller P.J."/>
            <person name="Scott M.A."/>
            <person name="Spackman E."/>
            <person name="Goraichik I."/>
            <person name="Dimitrov K.M."/>
            <person name="Suarez D.L."/>
            <person name="Swayne D.E."/>
        </authorList>
    </citation>
    <scope>NUCLEOTIDE SEQUENCE [LARGE SCALE GENOMIC DNA]</scope>
    <source>
        <strain evidence="1 2">ToBE</strain>
    </source>
</reference>